<dbReference type="EMBL" id="CAJVQB010007358">
    <property type="protein sequence ID" value="CAG8701823.1"/>
    <property type="molecule type" value="Genomic_DNA"/>
</dbReference>
<sequence length="106" mass="12505">MSIIMQTIEAYNMYRSQNKQQRIDIAKHNNDNNEAEDNNKVKYENTGVDDKNDDYDDKNVNKSYDNNNNKKIKRIHFTRSRSPFTPLSIPQVTQQDNYIQGFQNNG</sequence>
<evidence type="ECO:0000313" key="2">
    <source>
        <dbReference type="EMBL" id="CAG8701823.1"/>
    </source>
</evidence>
<feature type="region of interest" description="Disordered" evidence="1">
    <location>
        <begin position="26"/>
        <end position="68"/>
    </location>
</feature>
<evidence type="ECO:0000256" key="1">
    <source>
        <dbReference type="SAM" id="MobiDB-lite"/>
    </source>
</evidence>
<comment type="caution">
    <text evidence="2">The sequence shown here is derived from an EMBL/GenBank/DDBJ whole genome shotgun (WGS) entry which is preliminary data.</text>
</comment>
<accession>A0ABN7UYD8</accession>
<keyword evidence="3" id="KW-1185">Reference proteome</keyword>
<gene>
    <name evidence="2" type="ORF">GMARGA_LOCUS12171</name>
</gene>
<proteinExistence type="predicted"/>
<protein>
    <submittedName>
        <fullName evidence="2">31495_t:CDS:1</fullName>
    </submittedName>
</protein>
<evidence type="ECO:0000313" key="3">
    <source>
        <dbReference type="Proteomes" id="UP000789901"/>
    </source>
</evidence>
<dbReference type="Proteomes" id="UP000789901">
    <property type="component" value="Unassembled WGS sequence"/>
</dbReference>
<feature type="compositionally biased region" description="Basic and acidic residues" evidence="1">
    <location>
        <begin position="26"/>
        <end position="43"/>
    </location>
</feature>
<name>A0ABN7UYD8_GIGMA</name>
<organism evidence="2 3">
    <name type="scientific">Gigaspora margarita</name>
    <dbReference type="NCBI Taxonomy" id="4874"/>
    <lineage>
        <taxon>Eukaryota</taxon>
        <taxon>Fungi</taxon>
        <taxon>Fungi incertae sedis</taxon>
        <taxon>Mucoromycota</taxon>
        <taxon>Glomeromycotina</taxon>
        <taxon>Glomeromycetes</taxon>
        <taxon>Diversisporales</taxon>
        <taxon>Gigasporaceae</taxon>
        <taxon>Gigaspora</taxon>
    </lineage>
</organism>
<reference evidence="2 3" key="1">
    <citation type="submission" date="2021-06" db="EMBL/GenBank/DDBJ databases">
        <authorList>
            <person name="Kallberg Y."/>
            <person name="Tangrot J."/>
            <person name="Rosling A."/>
        </authorList>
    </citation>
    <scope>NUCLEOTIDE SEQUENCE [LARGE SCALE GENOMIC DNA]</scope>
    <source>
        <strain evidence="2 3">120-4 pot B 10/14</strain>
    </source>
</reference>